<evidence type="ECO:0000313" key="1">
    <source>
        <dbReference type="EMBL" id="KAG8008736.1"/>
    </source>
</evidence>
<comment type="caution">
    <text evidence="1">The sequence shown here is derived from an EMBL/GenBank/DDBJ whole genome shotgun (WGS) entry which is preliminary data.</text>
</comment>
<sequence length="328" mass="36403">SQTKTKCGASYQCTPTSDQFLKINVNYSYSLHEKSIKVWSINQQHIFKTIIIRRTPYSGQRLPSPPVTRASHRDNSGNISNKKSAPAHEWKSVLRALVDYRANSGQQAQNLDSTFHLQSTEECLAGVNQSYREQREASVETRLRPMAASLLIMTEVIATDRASAIHQLINFDCGAAQLRSAPLIKGCNSWLKILPVVCGLSGDLQSNHPIHLSSNHYIPLAVCQTNPGVMGKGESEEWDEKHPDTRQTQPQRYEDGDKDSDKSGSSCPKCCLRTRDCLMSGECGRALQISSVVAMCGMCIRMWMCKSHSQTQAAYVTAFAVIFSRSDG</sequence>
<gene>
    <name evidence="1" type="ORF">GBF38_010343</name>
</gene>
<accession>A0ACB7F6S1</accession>
<dbReference type="Proteomes" id="UP000805704">
    <property type="component" value="Chromosome 18"/>
</dbReference>
<proteinExistence type="predicted"/>
<feature type="non-terminal residue" evidence="1">
    <location>
        <position position="1"/>
    </location>
</feature>
<keyword evidence="2" id="KW-1185">Reference proteome</keyword>
<name>A0ACB7F6S1_NIBAL</name>
<evidence type="ECO:0000313" key="2">
    <source>
        <dbReference type="Proteomes" id="UP000805704"/>
    </source>
</evidence>
<protein>
    <submittedName>
        <fullName evidence="1">Uncharacterized protein</fullName>
    </submittedName>
</protein>
<reference evidence="1" key="1">
    <citation type="submission" date="2020-04" db="EMBL/GenBank/DDBJ databases">
        <title>A chromosome-scale assembly and high-density genetic map of the yellow drum (Nibea albiflora) genome.</title>
        <authorList>
            <person name="Xu D."/>
            <person name="Zhang W."/>
            <person name="Chen R."/>
            <person name="Tan P."/>
            <person name="Wang L."/>
            <person name="Song H."/>
            <person name="Tian L."/>
            <person name="Zhu Q."/>
            <person name="Wang B."/>
        </authorList>
    </citation>
    <scope>NUCLEOTIDE SEQUENCE</scope>
    <source>
        <strain evidence="1">ZJHYS-2018</strain>
    </source>
</reference>
<dbReference type="EMBL" id="CM024806">
    <property type="protein sequence ID" value="KAG8008736.1"/>
    <property type="molecule type" value="Genomic_DNA"/>
</dbReference>
<organism evidence="1 2">
    <name type="scientific">Nibea albiflora</name>
    <name type="common">Yellow drum</name>
    <name type="synonym">Corvina albiflora</name>
    <dbReference type="NCBI Taxonomy" id="240163"/>
    <lineage>
        <taxon>Eukaryota</taxon>
        <taxon>Metazoa</taxon>
        <taxon>Chordata</taxon>
        <taxon>Craniata</taxon>
        <taxon>Vertebrata</taxon>
        <taxon>Euteleostomi</taxon>
        <taxon>Actinopterygii</taxon>
        <taxon>Neopterygii</taxon>
        <taxon>Teleostei</taxon>
        <taxon>Neoteleostei</taxon>
        <taxon>Acanthomorphata</taxon>
        <taxon>Eupercaria</taxon>
        <taxon>Sciaenidae</taxon>
        <taxon>Nibea</taxon>
    </lineage>
</organism>